<gene>
    <name evidence="1" type="ORF">AWB66_01480</name>
</gene>
<dbReference type="Proteomes" id="UP000054717">
    <property type="component" value="Unassembled WGS sequence"/>
</dbReference>
<sequence length="147" mass="15565">MSVYSFQNFNASLIGPGGAISLGAGTGIDEGGFSVEFTEDADNMKIGADGTPMHSLNPSKAGKLTIRVQKTSPVNALLSAMYNFQRTSSANWAQNIFTATDTVRGDVYTCQLVAFTKFPKNDYAKEAGALEWEFNAGIIDPALAAGI</sequence>
<keyword evidence="2" id="KW-1185">Reference proteome</keyword>
<dbReference type="STRING" id="326475.AWB66_01480"/>
<reference evidence="1" key="1">
    <citation type="submission" date="2016-01" db="EMBL/GenBank/DDBJ databases">
        <authorList>
            <person name="Peeters Charlotte."/>
        </authorList>
    </citation>
    <scope>NUCLEOTIDE SEQUENCE</scope>
    <source>
        <strain evidence="1">LMG 22936</strain>
    </source>
</reference>
<dbReference type="EMBL" id="FCNZ02000004">
    <property type="protein sequence ID" value="SAL25731.1"/>
    <property type="molecule type" value="Genomic_DNA"/>
</dbReference>
<protein>
    <submittedName>
        <fullName evidence="1">Bacteriophage protein</fullName>
    </submittedName>
</protein>
<dbReference type="RefSeq" id="WP_087629625.1">
    <property type="nucleotide sequence ID" value="NZ_FCNZ02000004.1"/>
</dbReference>
<evidence type="ECO:0000313" key="1">
    <source>
        <dbReference type="EMBL" id="SAL25731.1"/>
    </source>
</evidence>
<dbReference type="InterPro" id="IPR021695">
    <property type="entry name" value="Phage_KPP10_Orf10"/>
</dbReference>
<evidence type="ECO:0000313" key="2">
    <source>
        <dbReference type="Proteomes" id="UP000054717"/>
    </source>
</evidence>
<dbReference type="AlphaFoldDB" id="A0A158G1K2"/>
<accession>A0A158G1K2</accession>
<dbReference type="Pfam" id="PF11681">
    <property type="entry name" value="Phage_Tube_PhiTE"/>
    <property type="match status" value="1"/>
</dbReference>
<name>A0A158G1K2_9BURK</name>
<comment type="caution">
    <text evidence="1">The sequence shown here is derived from an EMBL/GenBank/DDBJ whole genome shotgun (WGS) entry which is preliminary data.</text>
</comment>
<organism evidence="1 2">
    <name type="scientific">Caballeronia telluris</name>
    <dbReference type="NCBI Taxonomy" id="326475"/>
    <lineage>
        <taxon>Bacteria</taxon>
        <taxon>Pseudomonadati</taxon>
        <taxon>Pseudomonadota</taxon>
        <taxon>Betaproteobacteria</taxon>
        <taxon>Burkholderiales</taxon>
        <taxon>Burkholderiaceae</taxon>
        <taxon>Caballeronia</taxon>
    </lineage>
</organism>
<proteinExistence type="predicted"/>